<proteinExistence type="predicted"/>
<keyword evidence="1" id="KW-0472">Membrane</keyword>
<comment type="caution">
    <text evidence="2">The sequence shown here is derived from an EMBL/GenBank/DDBJ whole genome shotgun (WGS) entry which is preliminary data.</text>
</comment>
<evidence type="ECO:0000313" key="2">
    <source>
        <dbReference type="EMBL" id="MCF2514374.1"/>
    </source>
</evidence>
<keyword evidence="1" id="KW-0812">Transmembrane</keyword>
<reference evidence="2" key="1">
    <citation type="submission" date="2022-01" db="EMBL/GenBank/DDBJ databases">
        <authorList>
            <person name="Jo J.-H."/>
            <person name="Im W.-T."/>
        </authorList>
    </citation>
    <scope>NUCLEOTIDE SEQUENCE</scope>
    <source>
        <strain evidence="2">G124</strain>
    </source>
</reference>
<keyword evidence="1" id="KW-1133">Transmembrane helix</keyword>
<sequence>MTSRMSSTMERVRTLNAIKEDDQDRAHLKADLNRLLRRAALLKSGIFASLVAGVCATVLLAVLFATEFFGLTYAYGAGILFTIATIFLGVALVRFAQEVSISLDEPDKY</sequence>
<evidence type="ECO:0000313" key="3">
    <source>
        <dbReference type="Proteomes" id="UP001139410"/>
    </source>
</evidence>
<gene>
    <name evidence="2" type="ORF">LVY65_04740</name>
</gene>
<dbReference type="AlphaFoldDB" id="A0A9X1TVN6"/>
<feature type="transmembrane region" description="Helical" evidence="1">
    <location>
        <begin position="72"/>
        <end position="93"/>
    </location>
</feature>
<accession>A0A9X1TVN6</accession>
<organism evidence="2 3">
    <name type="scientific">Sphingomonas cremea</name>
    <dbReference type="NCBI Taxonomy" id="2904799"/>
    <lineage>
        <taxon>Bacteria</taxon>
        <taxon>Pseudomonadati</taxon>
        <taxon>Pseudomonadota</taxon>
        <taxon>Alphaproteobacteria</taxon>
        <taxon>Sphingomonadales</taxon>
        <taxon>Sphingomonadaceae</taxon>
        <taxon>Sphingomonas</taxon>
    </lineage>
</organism>
<keyword evidence="3" id="KW-1185">Reference proteome</keyword>
<name>A0A9X1TVN6_9SPHN</name>
<protein>
    <submittedName>
        <fullName evidence="2">DUF2721 domain-containing protein</fullName>
    </submittedName>
</protein>
<evidence type="ECO:0000256" key="1">
    <source>
        <dbReference type="SAM" id="Phobius"/>
    </source>
</evidence>
<dbReference type="Pfam" id="PF11026">
    <property type="entry name" value="DUF2721"/>
    <property type="match status" value="1"/>
</dbReference>
<dbReference type="InterPro" id="IPR021279">
    <property type="entry name" value="DUF2721"/>
</dbReference>
<dbReference type="Proteomes" id="UP001139410">
    <property type="component" value="Unassembled WGS sequence"/>
</dbReference>
<dbReference type="EMBL" id="JAKFGM010000001">
    <property type="protein sequence ID" value="MCF2514374.1"/>
    <property type="molecule type" value="Genomic_DNA"/>
</dbReference>
<feature type="transmembrane region" description="Helical" evidence="1">
    <location>
        <begin position="44"/>
        <end position="66"/>
    </location>
</feature>